<organism evidence="2 3">
    <name type="scientific">Hymenobacter crusticola</name>
    <dbReference type="NCBI Taxonomy" id="1770526"/>
    <lineage>
        <taxon>Bacteria</taxon>
        <taxon>Pseudomonadati</taxon>
        <taxon>Bacteroidota</taxon>
        <taxon>Cytophagia</taxon>
        <taxon>Cytophagales</taxon>
        <taxon>Hymenobacteraceae</taxon>
        <taxon>Hymenobacter</taxon>
    </lineage>
</organism>
<proteinExistence type="predicted"/>
<reference evidence="2 3" key="1">
    <citation type="submission" date="2017-01" db="EMBL/GenBank/DDBJ databases">
        <title>A new Hymenobacter.</title>
        <authorList>
            <person name="Liang Y."/>
            <person name="Feng F."/>
        </authorList>
    </citation>
    <scope>NUCLEOTIDE SEQUENCE [LARGE SCALE GENOMIC DNA]</scope>
    <source>
        <strain evidence="2">MIMBbqt21</strain>
    </source>
</reference>
<dbReference type="Pfam" id="PF13585">
    <property type="entry name" value="CHU_C"/>
    <property type="match status" value="1"/>
</dbReference>
<feature type="domain" description="PKD" evidence="1">
    <location>
        <begin position="953"/>
        <end position="991"/>
    </location>
</feature>
<dbReference type="InterPro" id="IPR057708">
    <property type="entry name" value="DUF7948"/>
</dbReference>
<evidence type="ECO:0000259" key="1">
    <source>
        <dbReference type="PROSITE" id="PS50093"/>
    </source>
</evidence>
<comment type="caution">
    <text evidence="2">The sequence shown here is derived from an EMBL/GenBank/DDBJ whole genome shotgun (WGS) entry which is preliminary data.</text>
</comment>
<accession>A0A243W678</accession>
<dbReference type="EMBL" id="MTSE01000031">
    <property type="protein sequence ID" value="OUJ69785.1"/>
    <property type="molecule type" value="Genomic_DNA"/>
</dbReference>
<evidence type="ECO:0000313" key="2">
    <source>
        <dbReference type="EMBL" id="OUJ69785.1"/>
    </source>
</evidence>
<dbReference type="PROSITE" id="PS50093">
    <property type="entry name" value="PKD"/>
    <property type="match status" value="1"/>
</dbReference>
<dbReference type="InterPro" id="IPR035986">
    <property type="entry name" value="PKD_dom_sf"/>
</dbReference>
<dbReference type="Pfam" id="PF25778">
    <property type="entry name" value="DUF7948"/>
    <property type="match status" value="1"/>
</dbReference>
<dbReference type="InterPro" id="IPR000601">
    <property type="entry name" value="PKD_dom"/>
</dbReference>
<protein>
    <recommendedName>
        <fullName evidence="1">PKD domain-containing protein</fullName>
    </recommendedName>
</protein>
<dbReference type="SUPFAM" id="SSF49299">
    <property type="entry name" value="PKD domain"/>
    <property type="match status" value="1"/>
</dbReference>
<name>A0A243W678_9BACT</name>
<dbReference type="Pfam" id="PF18911">
    <property type="entry name" value="PKD_4"/>
    <property type="match status" value="1"/>
</dbReference>
<dbReference type="RefSeq" id="WP_179197849.1">
    <property type="nucleotide sequence ID" value="NZ_MTSE01000031.1"/>
</dbReference>
<dbReference type="Proteomes" id="UP000194873">
    <property type="component" value="Unassembled WGS sequence"/>
</dbReference>
<dbReference type="InterPro" id="IPR013783">
    <property type="entry name" value="Ig-like_fold"/>
</dbReference>
<dbReference type="InterPro" id="IPR026341">
    <property type="entry name" value="T9SS_type_B"/>
</dbReference>
<dbReference type="CDD" id="cd00146">
    <property type="entry name" value="PKD"/>
    <property type="match status" value="1"/>
</dbReference>
<evidence type="ECO:0000313" key="3">
    <source>
        <dbReference type="Proteomes" id="UP000194873"/>
    </source>
</evidence>
<keyword evidence="3" id="KW-1185">Reference proteome</keyword>
<dbReference type="PANTHER" id="PTHR35580:SF1">
    <property type="entry name" value="PHYTASE-LIKE DOMAIN-CONTAINING PROTEIN"/>
    <property type="match status" value="1"/>
</dbReference>
<dbReference type="AlphaFoldDB" id="A0A243W678"/>
<gene>
    <name evidence="2" type="ORF">BXP70_26095</name>
</gene>
<dbReference type="NCBIfam" id="TIGR04131">
    <property type="entry name" value="Bac_Flav_CTERM"/>
    <property type="match status" value="1"/>
</dbReference>
<dbReference type="InterPro" id="IPR052918">
    <property type="entry name" value="Motility_Chemotaxis_Reg"/>
</dbReference>
<dbReference type="PANTHER" id="PTHR35580">
    <property type="entry name" value="CELL SURFACE GLYCOPROTEIN (S-LAYER PROTEIN)-LIKE PROTEIN"/>
    <property type="match status" value="1"/>
</dbReference>
<sequence>MTPLATGRLYIEATGFTYALYDPLTKPAHANIPATPGSQLRCHAYSLTFAGSHPTVPVAEEALATTYNYFLGADPTRWTHDVPSYRRVRYPDLYPGIAATLYENETGNLEYDFHLQPGAQPNAIQLRYQGASELRLSNRQLLIKTSVGTVTELAPRAWQTDAQGQRYTVTCDYELVDNVVSFRLGAYDRSRPLIIDPTVVFASFSGATSDNWGVTATHDVQGNLYSASLAFGTGYPTSLGAYSQTYAEGVDVAIIKYNTQAAGPAARLYATYLGGRAADAPHRLVVDGNNELVVLGSTSSNDFPTTAGSYDRSFGGGTLIEPDAIAFTTGADLFVARLSTSGNALRAATYLGGTGNDGLAWARPSLSLPPSDAPTALGGAPTFKGDLAVDGANNVVLASVTNSRDFPVTMGTHRSSFQGGYSDAVVCKLSADLRSLQWSTYLGGNKADAAYALQLDATGTVYVCGGTASSNFPVSAGAYQPASTGGGADGFVAHLSADGQTVQQACLLGTAGYDQALFLQVDAAANLYVLGTTDRQLALTPAYFPAAGGNLFLCKLSSYLRQPYFVTQFGNLAGGTYASLLPTAFGVDDCGRMYIAGLAARVTQVLRLSSDARVVEDTFTNLGDHTHGVSRFDADGVLYQAICGSCDQRHPFQIPPSANYFSIKNGSANCNDAALKVRLTAAPDAVLPPRLLCQDMPPQLLGGTPAGGTWSGPGVSGASGVYYFTPAANLLGTHTLSYTPPSASTCPTATRTQQVTVRPPMSVQISSTTTTPICENSPYGLDLKGTPEGGFFSGRGIIGNSFYPQAAGPGQHLITYSFSTSSQCGSATTLLTVLPAPVVSAGPDTVLCGVPAGPFRLRGASPAGGTWSGRGVSAAGVFDPAVLRLTPGASATELTYTYVDPGGCTSKATRTVLLVPEPGLMTDVLPVAPCSFDPTQQGLAPFSVTFPQVATGPGSATWDFGDGTSFFSPQADSAVTHTYAQAGTYAPTLLIHYSTSCTTQIQYQPFRIGVPRPLPNIITPNGDRLNDTFVQQLSCQPPKLQVFSRWGKLVYETAAYQNDWDGAGLPSGIYYYYLRAPQGDSLKGWLQVLR</sequence>
<dbReference type="Gene3D" id="2.60.40.10">
    <property type="entry name" value="Immunoglobulins"/>
    <property type="match status" value="1"/>
</dbReference>